<dbReference type="KEGG" id="lak:106176656"/>
<evidence type="ECO:0000256" key="7">
    <source>
        <dbReference type="ARBA" id="ARBA00022989"/>
    </source>
</evidence>
<evidence type="ECO:0000256" key="11">
    <source>
        <dbReference type="ARBA" id="ARBA00023209"/>
    </source>
</evidence>
<dbReference type="GO" id="GO:0032049">
    <property type="term" value="P:cardiolipin biosynthetic process"/>
    <property type="evidence" value="ECO:0007669"/>
    <property type="project" value="TreeGrafter"/>
</dbReference>
<comment type="subcellular location">
    <subcellularLocation>
        <location evidence="1">Mitochondrion inner membrane</location>
        <topology evidence="1">Multi-pass membrane protein</topology>
    </subcellularLocation>
</comment>
<organism evidence="16 17">
    <name type="scientific">Lingula anatina</name>
    <name type="common">Brachiopod</name>
    <name type="synonym">Lingula unguis</name>
    <dbReference type="NCBI Taxonomy" id="7574"/>
    <lineage>
        <taxon>Eukaryota</taxon>
        <taxon>Metazoa</taxon>
        <taxon>Spiralia</taxon>
        <taxon>Lophotrochozoa</taxon>
        <taxon>Brachiopoda</taxon>
        <taxon>Linguliformea</taxon>
        <taxon>Lingulata</taxon>
        <taxon>Lingulida</taxon>
        <taxon>Linguloidea</taxon>
        <taxon>Lingulidae</taxon>
        <taxon>Lingula</taxon>
    </lineage>
</organism>
<dbReference type="RefSeq" id="XP_013414580.1">
    <property type="nucleotide sequence ID" value="XM_013559126.1"/>
</dbReference>
<dbReference type="EC" id="2.7.8.41" evidence="13"/>
<accession>A0A1S3JVZ8</accession>
<dbReference type="Gene3D" id="1.20.120.1760">
    <property type="match status" value="1"/>
</dbReference>
<keyword evidence="11" id="KW-0594">Phospholipid biosynthesis</keyword>
<evidence type="ECO:0000256" key="12">
    <source>
        <dbReference type="ARBA" id="ARBA00023264"/>
    </source>
</evidence>
<evidence type="ECO:0000256" key="15">
    <source>
        <dbReference type="SAM" id="MobiDB-lite"/>
    </source>
</evidence>
<keyword evidence="4" id="KW-0808">Transferase</keyword>
<evidence type="ECO:0000256" key="3">
    <source>
        <dbReference type="ARBA" id="ARBA00022516"/>
    </source>
</evidence>
<feature type="region of interest" description="Disordered" evidence="15">
    <location>
        <begin position="125"/>
        <end position="152"/>
    </location>
</feature>
<keyword evidence="8" id="KW-0443">Lipid metabolism</keyword>
<dbReference type="OrthoDB" id="10020554at2759"/>
<dbReference type="PANTHER" id="PTHR14269:SF60">
    <property type="entry name" value="CARDIOLIPIN SYNTHASE (CMP-FORMING)"/>
    <property type="match status" value="1"/>
</dbReference>
<dbReference type="Pfam" id="PF01066">
    <property type="entry name" value="CDP-OH_P_transf"/>
    <property type="match status" value="1"/>
</dbReference>
<dbReference type="InterPro" id="IPR043130">
    <property type="entry name" value="CDP-OH_PTrfase_TM_dom"/>
</dbReference>
<keyword evidence="3" id="KW-0444">Lipid biosynthesis</keyword>
<keyword evidence="16" id="KW-1185">Reference proteome</keyword>
<comment type="similarity">
    <text evidence="2">Belongs to the CDP-alcohol phosphatidyltransferase class-I family.</text>
</comment>
<name>A0A1S3JVZ8_LINAN</name>
<evidence type="ECO:0000256" key="9">
    <source>
        <dbReference type="ARBA" id="ARBA00023128"/>
    </source>
</evidence>
<keyword evidence="7" id="KW-1133">Transmembrane helix</keyword>
<dbReference type="GeneID" id="106176656"/>
<keyword evidence="6" id="KW-0999">Mitochondrion inner membrane</keyword>
<dbReference type="Proteomes" id="UP000085678">
    <property type="component" value="Unplaced"/>
</dbReference>
<evidence type="ECO:0000256" key="2">
    <source>
        <dbReference type="ARBA" id="ARBA00010441"/>
    </source>
</evidence>
<evidence type="ECO:0000313" key="17">
    <source>
        <dbReference type="RefSeq" id="XP_013414580.1"/>
    </source>
</evidence>
<gene>
    <name evidence="17" type="primary">LOC106176656</name>
</gene>
<keyword evidence="10" id="KW-0472">Membrane</keyword>
<dbReference type="FunCoup" id="A0A1S3JVZ8">
    <property type="interactions" value="1442"/>
</dbReference>
<evidence type="ECO:0000256" key="10">
    <source>
        <dbReference type="ARBA" id="ARBA00023136"/>
    </source>
</evidence>
<evidence type="ECO:0000313" key="16">
    <source>
        <dbReference type="Proteomes" id="UP000085678"/>
    </source>
</evidence>
<dbReference type="STRING" id="7574.A0A1S3JVZ8"/>
<proteinExistence type="inferred from homology"/>
<feature type="compositionally biased region" description="Basic and acidic residues" evidence="15">
    <location>
        <begin position="125"/>
        <end position="135"/>
    </location>
</feature>
<evidence type="ECO:0000256" key="4">
    <source>
        <dbReference type="ARBA" id="ARBA00022679"/>
    </source>
</evidence>
<dbReference type="GO" id="GO:0005743">
    <property type="term" value="C:mitochondrial inner membrane"/>
    <property type="evidence" value="ECO:0007669"/>
    <property type="project" value="UniProtKB-SubCell"/>
</dbReference>
<keyword evidence="9" id="KW-0496">Mitochondrion</keyword>
<sequence>MAAVCEFRFVARTLFSFSSPYCTKRFVHSSGVNTGKRHLSTIIKIHAFSQTSRIYRKSERCIKHWRCLSNVCKIDKISFYTRSPKNTRTERLNYERRKSFPLCRIQTHPLKCSVGAFHESAIKTNDAEKKGEENTKNSVSGKNINKSEEQDTKKENILTVPNALTVSRIVLSPFLGYLVLHESYTWALGLFVYAGTTDWIDGYIARKFPSQRSALGSLIDPLGDKILMTILTVTLTQVDLLPFPLAALIIGRDVALLTGGIYIRYRMLPPPKTLSRIFNPSLSSHNVNPTALSKFNTFCQISLIAGTLGAPIFNYVDHTVLHGMWYVTGATTLLSGLSYVFSKDTYSSIQNKNSTKER</sequence>
<dbReference type="PANTHER" id="PTHR14269">
    <property type="entry name" value="CDP-DIACYLGLYCEROL--GLYCEROL-3-PHOSPHATE 3-PHOSPHATIDYLTRANSFERASE-RELATED"/>
    <property type="match status" value="1"/>
</dbReference>
<dbReference type="InterPro" id="IPR050324">
    <property type="entry name" value="CDP-alcohol_PTase-I"/>
</dbReference>
<evidence type="ECO:0000256" key="14">
    <source>
        <dbReference type="ARBA" id="ARBA00047433"/>
    </source>
</evidence>
<dbReference type="AlphaFoldDB" id="A0A1S3JVZ8"/>
<comment type="catalytic activity">
    <reaction evidence="14">
        <text>a CDP-1,2-diacyl-sn-glycerol + a 1,2-diacyl-sn-glycero-3-phospho-(1'-sn-glycerol) = a cardiolipin + CMP + H(+)</text>
        <dbReference type="Rhea" id="RHEA:32931"/>
        <dbReference type="ChEBI" id="CHEBI:15378"/>
        <dbReference type="ChEBI" id="CHEBI:58332"/>
        <dbReference type="ChEBI" id="CHEBI:60377"/>
        <dbReference type="ChEBI" id="CHEBI:62237"/>
        <dbReference type="ChEBI" id="CHEBI:64716"/>
        <dbReference type="EC" id="2.7.8.41"/>
    </reaction>
</comment>
<dbReference type="InParanoid" id="A0A1S3JVZ8"/>
<evidence type="ECO:0000256" key="1">
    <source>
        <dbReference type="ARBA" id="ARBA00004448"/>
    </source>
</evidence>
<evidence type="ECO:0000256" key="5">
    <source>
        <dbReference type="ARBA" id="ARBA00022692"/>
    </source>
</evidence>
<protein>
    <recommendedName>
        <fullName evidence="13">cardiolipin synthase (CMP-forming)</fullName>
        <ecNumber evidence="13">2.7.8.41</ecNumber>
    </recommendedName>
</protein>
<dbReference type="InterPro" id="IPR000462">
    <property type="entry name" value="CDP-OH_P_trans"/>
</dbReference>
<dbReference type="GO" id="GO:0043337">
    <property type="term" value="F:cardiolipin synthase (CMP-forming)"/>
    <property type="evidence" value="ECO:0007669"/>
    <property type="project" value="UniProtKB-EC"/>
</dbReference>
<evidence type="ECO:0000256" key="13">
    <source>
        <dbReference type="ARBA" id="ARBA00039001"/>
    </source>
</evidence>
<keyword evidence="5" id="KW-0812">Transmembrane</keyword>
<dbReference type="FunFam" id="1.20.120.1760:FF:000005">
    <property type="entry name" value="Cardiolipin synthase 1"/>
    <property type="match status" value="1"/>
</dbReference>
<reference evidence="17" key="1">
    <citation type="submission" date="2025-08" db="UniProtKB">
        <authorList>
            <consortium name="RefSeq"/>
        </authorList>
    </citation>
    <scope>IDENTIFICATION</scope>
    <source>
        <tissue evidence="17">Gonads</tissue>
    </source>
</reference>
<evidence type="ECO:0000256" key="6">
    <source>
        <dbReference type="ARBA" id="ARBA00022792"/>
    </source>
</evidence>
<evidence type="ECO:0000256" key="8">
    <source>
        <dbReference type="ARBA" id="ARBA00023098"/>
    </source>
</evidence>
<keyword evidence="12" id="KW-1208">Phospholipid metabolism</keyword>